<comment type="caution">
    <text evidence="1">The sequence shown here is derived from an EMBL/GenBank/DDBJ whole genome shotgun (WGS) entry which is preliminary data.</text>
</comment>
<accession>A0ABR2DP55</accession>
<organism evidence="1 2">
    <name type="scientific">Hibiscus sabdariffa</name>
    <name type="common">roselle</name>
    <dbReference type="NCBI Taxonomy" id="183260"/>
    <lineage>
        <taxon>Eukaryota</taxon>
        <taxon>Viridiplantae</taxon>
        <taxon>Streptophyta</taxon>
        <taxon>Embryophyta</taxon>
        <taxon>Tracheophyta</taxon>
        <taxon>Spermatophyta</taxon>
        <taxon>Magnoliopsida</taxon>
        <taxon>eudicotyledons</taxon>
        <taxon>Gunneridae</taxon>
        <taxon>Pentapetalae</taxon>
        <taxon>rosids</taxon>
        <taxon>malvids</taxon>
        <taxon>Malvales</taxon>
        <taxon>Malvaceae</taxon>
        <taxon>Malvoideae</taxon>
        <taxon>Hibiscus</taxon>
    </lineage>
</organism>
<evidence type="ECO:0000313" key="2">
    <source>
        <dbReference type="Proteomes" id="UP001472677"/>
    </source>
</evidence>
<evidence type="ECO:0000313" key="1">
    <source>
        <dbReference type="EMBL" id="KAK8543210.1"/>
    </source>
</evidence>
<protein>
    <submittedName>
        <fullName evidence="1">Uncharacterized protein</fullName>
    </submittedName>
</protein>
<dbReference type="InterPro" id="IPR029055">
    <property type="entry name" value="Ntn_hydrolases_N"/>
</dbReference>
<sequence>MDGSYCLILIGQPVTVKAAANLIEELSCNSNPVEANLNAGGWDKFQGGKIYRISRGGVQIDEHFAVGGEYLFIGFAVLILQHREWIELSDMLEP</sequence>
<dbReference type="EMBL" id="JBBPBM010000024">
    <property type="protein sequence ID" value="KAK8543210.1"/>
    <property type="molecule type" value="Genomic_DNA"/>
</dbReference>
<dbReference type="Gene3D" id="3.60.20.10">
    <property type="entry name" value="Glutamine Phosphoribosylpyrophosphate, subunit 1, domain 1"/>
    <property type="match status" value="1"/>
</dbReference>
<gene>
    <name evidence="1" type="ORF">V6N12_015773</name>
</gene>
<dbReference type="SUPFAM" id="SSF56235">
    <property type="entry name" value="N-terminal nucleophile aminohydrolases (Ntn hydrolases)"/>
    <property type="match status" value="1"/>
</dbReference>
<name>A0ABR2DP55_9ROSI</name>
<reference evidence="1 2" key="1">
    <citation type="journal article" date="2024" name="G3 (Bethesda)">
        <title>Genome assembly of Hibiscus sabdariffa L. provides insights into metabolisms of medicinal natural products.</title>
        <authorList>
            <person name="Kim T."/>
        </authorList>
    </citation>
    <scope>NUCLEOTIDE SEQUENCE [LARGE SCALE GENOMIC DNA]</scope>
    <source>
        <strain evidence="1">TK-2024</strain>
        <tissue evidence="1">Old leaves</tissue>
    </source>
</reference>
<keyword evidence="2" id="KW-1185">Reference proteome</keyword>
<proteinExistence type="predicted"/>
<dbReference type="Proteomes" id="UP001472677">
    <property type="component" value="Unassembled WGS sequence"/>
</dbReference>